<dbReference type="InterPro" id="IPR025263">
    <property type="entry name" value="YhdP_central"/>
</dbReference>
<evidence type="ECO:0000313" key="3">
    <source>
        <dbReference type="Proteomes" id="UP000243778"/>
    </source>
</evidence>
<keyword evidence="3" id="KW-1185">Reference proteome</keyword>
<gene>
    <name evidence="2" type="ORF">SAMN05216287_1651</name>
</gene>
<evidence type="ECO:0000313" key="2">
    <source>
        <dbReference type="EMBL" id="SDW83516.1"/>
    </source>
</evidence>
<protein>
    <submittedName>
        <fullName evidence="2">TIGR02099 family protein</fullName>
    </submittedName>
</protein>
<reference evidence="3" key="1">
    <citation type="submission" date="2016-10" db="EMBL/GenBank/DDBJ databases">
        <authorList>
            <person name="Varghese N."/>
            <person name="Submissions S."/>
        </authorList>
    </citation>
    <scope>NUCLEOTIDE SEQUENCE [LARGE SCALE GENOMIC DNA]</scope>
    <source>
        <strain evidence="3">NRRL B-59562</strain>
    </source>
</reference>
<dbReference type="Proteomes" id="UP000243778">
    <property type="component" value="Unassembled WGS sequence"/>
</dbReference>
<dbReference type="STRING" id="1007099.SAMN05216287_1651"/>
<accession>A0A1H2WSS3</accession>
<evidence type="ECO:0000259" key="1">
    <source>
        <dbReference type="Pfam" id="PF13116"/>
    </source>
</evidence>
<dbReference type="Pfam" id="PF13116">
    <property type="entry name" value="YhdP"/>
    <property type="match status" value="1"/>
</dbReference>
<name>A0A1H2WSS3_9PSED</name>
<dbReference type="AlphaFoldDB" id="A0A1H2WSS3"/>
<dbReference type="InterPro" id="IPR011836">
    <property type="entry name" value="YhdP"/>
</dbReference>
<proteinExistence type="predicted"/>
<organism evidence="2 3">
    <name type="scientific">Pseudomonas kuykendallii</name>
    <dbReference type="NCBI Taxonomy" id="1007099"/>
    <lineage>
        <taxon>Bacteria</taxon>
        <taxon>Pseudomonadati</taxon>
        <taxon>Pseudomonadota</taxon>
        <taxon>Gammaproteobacteria</taxon>
        <taxon>Pseudomonadales</taxon>
        <taxon>Pseudomonadaceae</taxon>
        <taxon>Pseudomonas</taxon>
    </lineage>
</organism>
<dbReference type="EMBL" id="FNNU01000002">
    <property type="protein sequence ID" value="SDW83516.1"/>
    <property type="molecule type" value="Genomic_DNA"/>
</dbReference>
<dbReference type="PANTHER" id="PTHR38690">
    <property type="entry name" value="PROTEASE-RELATED"/>
    <property type="match status" value="1"/>
</dbReference>
<dbReference type="NCBIfam" id="TIGR02099">
    <property type="entry name" value="YhdP family protein"/>
    <property type="match status" value="1"/>
</dbReference>
<feature type="domain" description="YhdP central" evidence="1">
    <location>
        <begin position="4"/>
        <end position="1254"/>
    </location>
</feature>
<sequence>MRGGLWACALFLVLAALYVSLGRQLVPLLAEYRAEVQAKAGEALQMPVSIGSLEGRWQGFAPVLFAHDVLVGDANAHLRLEQVRIKPDLLASLLARQVRIAHLELSGVQLSLVQDEEGKWALQGLPQRPDQPPVQPAQILEQLRKVSTLSVLDSQLILKPSGAEPIGISSVGLTLRSGARQRLDGRLMLPDGQPLMFDLNSRLSASGWQDTEAEFYLSLPQSDWAQWLPARLTRDWHIGALQAGGEVWATWANGGVARAVARLHAPKVSAGYAEREPVTMDDLAFNAYYDRRDDGFDLLVDSLAVSLGETRWGEVKLALGQQRRGAADEVWKLAADRLDLTPLAPAVEALAPLPDTLAEIIHGLQPRGSLHNVQLAWQPQAEGDKRVQFAANLERIAFNAVHGAPAAENVSGAISGDLGQGELRLDAPDFVLHLDHFFPQPWKYRQANARLTWSLDQEAFTLASRYMKVSGDEGELAGDMLIRLQRDPSRESYMDLRVTLHDGDARYTEKYLPTVTPALSPALADWLKTAIRGGRIDEGWFQYQGSLMHGAQDGARSIDLFFKVHDAELAFQPGWPSVRGARGEVFVEDSGVRVDVSEGLLLDSRVTDVRARVPHVPAGQVSRLLIDGKVASSVADGLKILQETPLKTAAESFAGWRGEGPLDGRLQLDIPLNKGGQPLVVVDFATQGATLRVDKPLLELSQVSGAFRFDSAKGLSAPDVRAQLFGRPVQGKVFAEGSARPLTRIEASGQVAVKTLAEWLGVTQTLPLTGSIPYRLGVSISDDSQLRVDSDLKGVGIELPAPFGKGVDETRNATWRMNLSGPERRMWADLQDAGSLALAMPANDQKQLRGELRLGAGAAVAPVDRGLRVRGSLAEFDLDAWKAALERSKAPVQPKDAQQLLRAIDVRIGTFKGFGREVNDVSAQIQRGQHTWQAIIDSDPLSGRIDLPDDDSPVYVDLRRLRLPAADPVPLDPQAPVVEKPDPLADVDPRSMPALNLHVDQVYQGDVLLGAWSFKSRPTATGARFSDVKLGLKGLQINGEGGWEGQAAPASWFKGKLGGGDLSNVLLAWDFAPSVTSEKFSLDVDGRWPGSPAWFSLKRFSGDIDASLHKGQFVEAQGSASALRVFGLLNFNSIGRRLRLDFSDLLGKGLSYDRVKGRLLGSDGVFTTREPITLTGPSSNLELNGTLDMLNDQIDAKLLVTLPVSNNLPIAALIVGAPAIGGALFVADKLFGDKVARLASVQYDVEGSLQDPKISFDKPFEKPK</sequence>
<dbReference type="PANTHER" id="PTHR38690:SF1">
    <property type="entry name" value="PROTEASE"/>
    <property type="match status" value="1"/>
</dbReference>